<organism evidence="2 3">
    <name type="scientific">Escherichia coli</name>
    <dbReference type="NCBI Taxonomy" id="562"/>
    <lineage>
        <taxon>Bacteria</taxon>
        <taxon>Pseudomonadati</taxon>
        <taxon>Pseudomonadota</taxon>
        <taxon>Gammaproteobacteria</taxon>
        <taxon>Enterobacterales</taxon>
        <taxon>Enterobacteriaceae</taxon>
        <taxon>Escherichia</taxon>
    </lineage>
</organism>
<name>A0AB33I5Z1_ECOLX</name>
<evidence type="ECO:0000313" key="2">
    <source>
        <dbReference type="EMBL" id="BBF52621.1"/>
    </source>
</evidence>
<feature type="region of interest" description="Disordered" evidence="1">
    <location>
        <begin position="38"/>
        <end position="61"/>
    </location>
</feature>
<gene>
    <name evidence="2" type="ORF">E2863_01115</name>
</gene>
<protein>
    <submittedName>
        <fullName evidence="2">Uncharacterized protein</fullName>
    </submittedName>
</protein>
<dbReference type="Proteomes" id="UP000281900">
    <property type="component" value="Chromosome"/>
</dbReference>
<dbReference type="AlphaFoldDB" id="A0AB33I5Z1"/>
<proteinExistence type="predicted"/>
<evidence type="ECO:0000313" key="3">
    <source>
        <dbReference type="Proteomes" id="UP000281900"/>
    </source>
</evidence>
<evidence type="ECO:0000256" key="1">
    <source>
        <dbReference type="SAM" id="MobiDB-lite"/>
    </source>
</evidence>
<sequence>MTKTYLLMVISEESVCLTSSLTPLTADLAGTVCKVSHSSIADERQPTEPLPRRTGLGKVAS</sequence>
<accession>A0AB33I5Z1</accession>
<reference evidence="2 3" key="1">
    <citation type="submission" date="2018-07" db="EMBL/GenBank/DDBJ databases">
        <title>Genomic analysis of colistin resistant EHEC isolated from cattle in Japan.</title>
        <authorList>
            <person name="Kusumoto M."/>
            <person name="Misumi W."/>
            <person name="Ogura Y."/>
            <person name="Hayashi T."/>
            <person name="Akiba M."/>
        </authorList>
    </citation>
    <scope>NUCLEOTIDE SEQUENCE [LARGE SCALE GENOMIC DNA]</scope>
    <source>
        <strain evidence="2 3">E2863</strain>
    </source>
</reference>
<dbReference type="EMBL" id="AP018802">
    <property type="protein sequence ID" value="BBF52621.1"/>
    <property type="molecule type" value="Genomic_DNA"/>
</dbReference>